<keyword evidence="3" id="KW-1185">Reference proteome</keyword>
<organism evidence="2 3">
    <name type="scientific">Ilyodon furcidens</name>
    <name type="common">goldbreast splitfin</name>
    <dbReference type="NCBI Taxonomy" id="33524"/>
    <lineage>
        <taxon>Eukaryota</taxon>
        <taxon>Metazoa</taxon>
        <taxon>Chordata</taxon>
        <taxon>Craniata</taxon>
        <taxon>Vertebrata</taxon>
        <taxon>Euteleostomi</taxon>
        <taxon>Actinopterygii</taxon>
        <taxon>Neopterygii</taxon>
        <taxon>Teleostei</taxon>
        <taxon>Neoteleostei</taxon>
        <taxon>Acanthomorphata</taxon>
        <taxon>Ovalentaria</taxon>
        <taxon>Atherinomorphae</taxon>
        <taxon>Cyprinodontiformes</taxon>
        <taxon>Goodeidae</taxon>
        <taxon>Ilyodon</taxon>
    </lineage>
</organism>
<reference evidence="2 3" key="1">
    <citation type="submission" date="2021-06" db="EMBL/GenBank/DDBJ databases">
        <authorList>
            <person name="Palmer J.M."/>
        </authorList>
    </citation>
    <scope>NUCLEOTIDE SEQUENCE [LARGE SCALE GENOMIC DNA]</scope>
    <source>
        <strain evidence="3">if_2019</strain>
        <tissue evidence="2">Muscle</tissue>
    </source>
</reference>
<evidence type="ECO:0000313" key="2">
    <source>
        <dbReference type="EMBL" id="MEQ2253463.1"/>
    </source>
</evidence>
<name>A0ABV0V9V1_9TELE</name>
<feature type="region of interest" description="Disordered" evidence="1">
    <location>
        <begin position="81"/>
        <end position="100"/>
    </location>
</feature>
<proteinExistence type="predicted"/>
<sequence>MIFVPSDTELGHAGKSQNLHQILPGLLEEVSFNGILIPFFIYGRAGRKKPLLQESSKPCLSLQICRGVIGQWLIGRVQPGQVASPSQGKQPHTHTLRVTS</sequence>
<evidence type="ECO:0000313" key="3">
    <source>
        <dbReference type="Proteomes" id="UP001482620"/>
    </source>
</evidence>
<protein>
    <submittedName>
        <fullName evidence="2">Uncharacterized protein</fullName>
    </submittedName>
</protein>
<feature type="compositionally biased region" description="Basic residues" evidence="1">
    <location>
        <begin position="91"/>
        <end position="100"/>
    </location>
</feature>
<accession>A0ABV0V9V1</accession>
<dbReference type="EMBL" id="JAHRIQ010097924">
    <property type="protein sequence ID" value="MEQ2253463.1"/>
    <property type="molecule type" value="Genomic_DNA"/>
</dbReference>
<gene>
    <name evidence="2" type="ORF">ILYODFUR_032366</name>
</gene>
<comment type="caution">
    <text evidence="2">The sequence shown here is derived from an EMBL/GenBank/DDBJ whole genome shotgun (WGS) entry which is preliminary data.</text>
</comment>
<evidence type="ECO:0000256" key="1">
    <source>
        <dbReference type="SAM" id="MobiDB-lite"/>
    </source>
</evidence>
<feature type="compositionally biased region" description="Polar residues" evidence="1">
    <location>
        <begin position="81"/>
        <end position="90"/>
    </location>
</feature>
<dbReference type="Proteomes" id="UP001482620">
    <property type="component" value="Unassembled WGS sequence"/>
</dbReference>